<organism evidence="1">
    <name type="scientific">Arion vulgaris</name>
    <dbReference type="NCBI Taxonomy" id="1028688"/>
    <lineage>
        <taxon>Eukaryota</taxon>
        <taxon>Metazoa</taxon>
        <taxon>Spiralia</taxon>
        <taxon>Lophotrochozoa</taxon>
        <taxon>Mollusca</taxon>
        <taxon>Gastropoda</taxon>
        <taxon>Heterobranchia</taxon>
        <taxon>Euthyneura</taxon>
        <taxon>Panpulmonata</taxon>
        <taxon>Eupulmonata</taxon>
        <taxon>Stylommatophora</taxon>
        <taxon>Helicina</taxon>
        <taxon>Arionoidea</taxon>
        <taxon>Arionidae</taxon>
        <taxon>Arion</taxon>
    </lineage>
</organism>
<reference evidence="1" key="1">
    <citation type="submission" date="2014-12" db="EMBL/GenBank/DDBJ databases">
        <title>Insight into the proteome of Arion vulgaris.</title>
        <authorList>
            <person name="Aradska J."/>
            <person name="Bulat T."/>
            <person name="Smidak R."/>
            <person name="Sarate P."/>
            <person name="Gangsoo J."/>
            <person name="Sialana F."/>
            <person name="Bilban M."/>
            <person name="Lubec G."/>
        </authorList>
    </citation>
    <scope>NUCLEOTIDE SEQUENCE</scope>
    <source>
        <tissue evidence="1">Skin</tissue>
    </source>
</reference>
<dbReference type="AlphaFoldDB" id="A0A0B6ZZB0"/>
<name>A0A0B6ZZB0_9EUPU</name>
<evidence type="ECO:0000313" key="1">
    <source>
        <dbReference type="EMBL" id="CEK73070.1"/>
    </source>
</evidence>
<proteinExistence type="predicted"/>
<accession>A0A0B6ZZB0</accession>
<sequence length="104" mass="12037">MVVFRSLHLLQTCNNSYSKHKLQTYIALLFSPSKKHTLIKNVTTYQVCAPDYNTQIYYSPISITNVNMYPVRVCVPSSSGYNTHICYPPISIKMYQHDSKKNKK</sequence>
<protein>
    <submittedName>
        <fullName evidence="1">Uncharacterized protein</fullName>
    </submittedName>
</protein>
<dbReference type="EMBL" id="HACG01026205">
    <property type="protein sequence ID" value="CEK73070.1"/>
    <property type="molecule type" value="Transcribed_RNA"/>
</dbReference>
<gene>
    <name evidence="1" type="primary">ORF85174</name>
</gene>